<dbReference type="HAMAP" id="MF_01107">
    <property type="entry name" value="ArgD_aminotrans_3"/>
    <property type="match status" value="1"/>
</dbReference>
<dbReference type="InterPro" id="IPR050103">
    <property type="entry name" value="Class-III_PLP-dep_AT"/>
</dbReference>
<dbReference type="GO" id="GO:0006526">
    <property type="term" value="P:L-arginine biosynthetic process"/>
    <property type="evidence" value="ECO:0007669"/>
    <property type="project" value="UniProtKB-UniRule"/>
</dbReference>
<dbReference type="PIRSF" id="PIRSF000521">
    <property type="entry name" value="Transaminase_4ab_Lys_Orn"/>
    <property type="match status" value="1"/>
</dbReference>
<comment type="pathway">
    <text evidence="5">Amino-acid biosynthesis; L-arginine biosynthesis; N(2)-acetyl-L-ornithine from L-glutamate: step 4/4.</text>
</comment>
<evidence type="ECO:0000256" key="4">
    <source>
        <dbReference type="ARBA" id="ARBA00022898"/>
    </source>
</evidence>
<keyword evidence="1 5" id="KW-0032">Aminotransferase</keyword>
<comment type="caution">
    <text evidence="6">The sequence shown here is derived from an EMBL/GenBank/DDBJ whole genome shotgun (WGS) entry which is preliminary data.</text>
</comment>
<organism evidence="6 7">
    <name type="scientific">Clostridium thermobutyricum DSM 4928</name>
    <dbReference type="NCBI Taxonomy" id="1121339"/>
    <lineage>
        <taxon>Bacteria</taxon>
        <taxon>Bacillati</taxon>
        <taxon>Bacillota</taxon>
        <taxon>Clostridia</taxon>
        <taxon>Eubacteriales</taxon>
        <taxon>Clostridiaceae</taxon>
        <taxon>Clostridium</taxon>
    </lineage>
</organism>
<evidence type="ECO:0000313" key="6">
    <source>
        <dbReference type="EMBL" id="OPX48897.1"/>
    </source>
</evidence>
<dbReference type="EMBL" id="LTAY01000027">
    <property type="protein sequence ID" value="OPX48897.1"/>
    <property type="molecule type" value="Genomic_DNA"/>
</dbReference>
<comment type="cofactor">
    <cofactor evidence="5">
        <name>pyridoxal 5'-phosphate</name>
        <dbReference type="ChEBI" id="CHEBI:597326"/>
    </cofactor>
    <text evidence="5">Binds 1 pyridoxal phosphate per subunit.</text>
</comment>
<dbReference type="GO" id="GO:0030170">
    <property type="term" value="F:pyridoxal phosphate binding"/>
    <property type="evidence" value="ECO:0007669"/>
    <property type="project" value="InterPro"/>
</dbReference>
<accession>A0A1V4SWT1</accession>
<dbReference type="GO" id="GO:0005737">
    <property type="term" value="C:cytoplasm"/>
    <property type="evidence" value="ECO:0007669"/>
    <property type="project" value="UniProtKB-SubCell"/>
</dbReference>
<feature type="binding site" evidence="5">
    <location>
        <position position="273"/>
    </location>
    <ligand>
        <name>pyridoxal 5'-phosphate</name>
        <dbReference type="ChEBI" id="CHEBI:597326"/>
    </ligand>
</feature>
<evidence type="ECO:0000256" key="2">
    <source>
        <dbReference type="ARBA" id="ARBA00022605"/>
    </source>
</evidence>
<keyword evidence="5" id="KW-0963">Cytoplasm</keyword>
<comment type="subunit">
    <text evidence="5">Homodimer.</text>
</comment>
<dbReference type="InterPro" id="IPR005814">
    <property type="entry name" value="Aminotrans_3"/>
</dbReference>
<feature type="binding site" evidence="5">
    <location>
        <begin position="215"/>
        <end position="218"/>
    </location>
    <ligand>
        <name>pyridoxal 5'-phosphate</name>
        <dbReference type="ChEBI" id="CHEBI:597326"/>
    </ligand>
</feature>
<dbReference type="InterPro" id="IPR004636">
    <property type="entry name" value="AcOrn/SuccOrn_fam"/>
</dbReference>
<dbReference type="NCBIfam" id="NF002325">
    <property type="entry name" value="PRK01278.1"/>
    <property type="match status" value="1"/>
</dbReference>
<dbReference type="GO" id="GO:0042802">
    <property type="term" value="F:identical protein binding"/>
    <property type="evidence" value="ECO:0007669"/>
    <property type="project" value="TreeGrafter"/>
</dbReference>
<feature type="binding site" evidence="5">
    <location>
        <begin position="96"/>
        <end position="97"/>
    </location>
    <ligand>
        <name>pyridoxal 5'-phosphate</name>
        <dbReference type="ChEBI" id="CHEBI:597326"/>
    </ligand>
</feature>
<dbReference type="PANTHER" id="PTHR11986">
    <property type="entry name" value="AMINOTRANSFERASE CLASS III"/>
    <property type="match status" value="1"/>
</dbReference>
<dbReference type="InterPro" id="IPR015422">
    <property type="entry name" value="PyrdxlP-dep_Trfase_small"/>
</dbReference>
<dbReference type="Proteomes" id="UP000191448">
    <property type="component" value="Unassembled WGS sequence"/>
</dbReference>
<keyword evidence="3 5" id="KW-0808">Transferase</keyword>
<dbReference type="Pfam" id="PF00202">
    <property type="entry name" value="Aminotran_3"/>
    <property type="match status" value="1"/>
</dbReference>
<feature type="binding site" evidence="5">
    <location>
        <position position="130"/>
    </location>
    <ligand>
        <name>pyridoxal 5'-phosphate</name>
        <dbReference type="ChEBI" id="CHEBI:597326"/>
    </ligand>
</feature>
<dbReference type="InterPro" id="IPR015424">
    <property type="entry name" value="PyrdxlP-dep_Trfase"/>
</dbReference>
<evidence type="ECO:0000256" key="3">
    <source>
        <dbReference type="ARBA" id="ARBA00022679"/>
    </source>
</evidence>
<evidence type="ECO:0000256" key="5">
    <source>
        <dbReference type="HAMAP-Rule" id="MF_01107"/>
    </source>
</evidence>
<dbReference type="CDD" id="cd00610">
    <property type="entry name" value="OAT_like"/>
    <property type="match status" value="1"/>
</dbReference>
<gene>
    <name evidence="5 6" type="primary">argD</name>
    <name evidence="6" type="ORF">CLTHE_10100</name>
</gene>
<comment type="similarity">
    <text evidence="5">Belongs to the class-III pyridoxal-phosphate-dependent aminotransferase family. ArgD subfamily.</text>
</comment>
<evidence type="ECO:0000313" key="7">
    <source>
        <dbReference type="Proteomes" id="UP000191448"/>
    </source>
</evidence>
<dbReference type="FunFam" id="3.40.640.10:FF:000004">
    <property type="entry name" value="Acetylornithine aminotransferase"/>
    <property type="match status" value="1"/>
</dbReference>
<keyword evidence="5" id="KW-0055">Arginine biosynthesis</keyword>
<dbReference type="Gene3D" id="3.40.640.10">
    <property type="entry name" value="Type I PLP-dependent aspartate aminotransferase-like (Major domain)"/>
    <property type="match status" value="1"/>
</dbReference>
<dbReference type="EC" id="2.6.1.11" evidence="5"/>
<dbReference type="RefSeq" id="WP_080022291.1">
    <property type="nucleotide sequence ID" value="NZ_LTAY01000027.1"/>
</dbReference>
<dbReference type="SUPFAM" id="SSF53383">
    <property type="entry name" value="PLP-dependent transferases"/>
    <property type="match status" value="1"/>
</dbReference>
<dbReference type="AlphaFoldDB" id="A0A1V4SWT1"/>
<reference evidence="6 7" key="1">
    <citation type="submission" date="2016-02" db="EMBL/GenBank/DDBJ databases">
        <title>Genome sequence of Clostridium thermobutyricum DSM 4928.</title>
        <authorList>
            <person name="Poehlein A."/>
            <person name="Daniel R."/>
        </authorList>
    </citation>
    <scope>NUCLEOTIDE SEQUENCE [LARGE SCALE GENOMIC DNA]</scope>
    <source>
        <strain evidence="6 7">DSM 4928</strain>
    </source>
</reference>
<feature type="binding site" evidence="5">
    <location>
        <position position="133"/>
    </location>
    <ligand>
        <name>N(2)-acetyl-L-ornithine</name>
        <dbReference type="ChEBI" id="CHEBI:57805"/>
    </ligand>
</feature>
<keyword evidence="2 5" id="KW-0028">Amino-acid biosynthesis</keyword>
<protein>
    <recommendedName>
        <fullName evidence="5">Acetylornithine aminotransferase</fullName>
        <shortName evidence="5">ACOAT</shortName>
        <ecNumber evidence="5">2.6.1.11</ecNumber>
    </recommendedName>
</protein>
<dbReference type="Gene3D" id="3.90.1150.10">
    <property type="entry name" value="Aspartate Aminotransferase, domain 1"/>
    <property type="match status" value="1"/>
</dbReference>
<keyword evidence="4 5" id="KW-0663">Pyridoxal phosphate</keyword>
<comment type="miscellaneous">
    <text evidence="5">May also have succinyldiaminopimelate aminotransferase activity, thus carrying out the corresponding step in lysine biosynthesis.</text>
</comment>
<name>A0A1V4SWT1_9CLOT</name>
<feature type="modified residue" description="N6-(pyridoxal phosphate)lysine" evidence="5">
    <location>
        <position position="244"/>
    </location>
</feature>
<dbReference type="PANTHER" id="PTHR11986:SF79">
    <property type="entry name" value="ACETYLORNITHINE AMINOTRANSFERASE, MITOCHONDRIAL"/>
    <property type="match status" value="1"/>
</dbReference>
<proteinExistence type="inferred from homology"/>
<dbReference type="OrthoDB" id="9801052at2"/>
<feature type="binding site" evidence="5">
    <location>
        <position position="272"/>
    </location>
    <ligand>
        <name>N(2)-acetyl-L-ornithine</name>
        <dbReference type="ChEBI" id="CHEBI:57805"/>
    </ligand>
</feature>
<dbReference type="GO" id="GO:0003992">
    <property type="term" value="F:N2-acetyl-L-ornithine:2-oxoglutarate 5-aminotransferase activity"/>
    <property type="evidence" value="ECO:0007669"/>
    <property type="project" value="UniProtKB-UniRule"/>
</dbReference>
<evidence type="ECO:0000256" key="1">
    <source>
        <dbReference type="ARBA" id="ARBA00022576"/>
    </source>
</evidence>
<comment type="catalytic activity">
    <reaction evidence="5">
        <text>N(2)-acetyl-L-ornithine + 2-oxoglutarate = N-acetyl-L-glutamate 5-semialdehyde + L-glutamate</text>
        <dbReference type="Rhea" id="RHEA:18049"/>
        <dbReference type="ChEBI" id="CHEBI:16810"/>
        <dbReference type="ChEBI" id="CHEBI:29123"/>
        <dbReference type="ChEBI" id="CHEBI:29985"/>
        <dbReference type="ChEBI" id="CHEBI:57805"/>
        <dbReference type="EC" id="2.6.1.11"/>
    </reaction>
</comment>
<comment type="subcellular location">
    <subcellularLocation>
        <location evidence="5">Cytoplasm</location>
    </subcellularLocation>
</comment>
<sequence>MENYLMNTYSPLNKIFIKGNGVFLYDKENREYIDFSSGIGVNSIGYGDKDFIYAISNQVSTLQHISNIFLNERALELSKLLVEKSNMSKVFFANSGAEANECAIKLARKYSSEKYHTKTRGTIITLTSSFHGRTLATLKATGQEKFHKHFFPFPNGFKYVEANNISSLKNSLTSDVCALMVESIQGEGGVHPLDENFIKEAFKICKENDILTIFDEVQCGIYRTGKLFGFNHYNLKPNIVTIAKGLGGGLPIGAVLCDEKLKDTFKPSDHGSTFGGNPVCSAGAICVLNKLSKEEVITNINSNSNKLFSFLEKNKGKNIIDIRGKGLMVGIEIKGFSSEVQKEALKRGLVVLTAGEHVIRLLPPLIINENELMKGLEILINVINKKI</sequence>
<dbReference type="NCBIfam" id="TIGR00707">
    <property type="entry name" value="argD"/>
    <property type="match status" value="1"/>
</dbReference>
<dbReference type="UniPathway" id="UPA00068">
    <property type="reaction ID" value="UER00109"/>
</dbReference>
<dbReference type="InterPro" id="IPR015421">
    <property type="entry name" value="PyrdxlP-dep_Trfase_major"/>
</dbReference>